<gene>
    <name evidence="1" type="ORF">OUZ56_031386</name>
</gene>
<sequence length="60" mass="7197">MNFQHNQRVEQQQHYLRARIKKPNNSMAILIFKRGGGKECGRMDRVVPWMETTARWRSIP</sequence>
<comment type="caution">
    <text evidence="1">The sequence shown here is derived from an EMBL/GenBank/DDBJ whole genome shotgun (WGS) entry which is preliminary data.</text>
</comment>
<evidence type="ECO:0000313" key="1">
    <source>
        <dbReference type="EMBL" id="KAK4016435.1"/>
    </source>
</evidence>
<proteinExistence type="predicted"/>
<dbReference type="Proteomes" id="UP001234178">
    <property type="component" value="Unassembled WGS sequence"/>
</dbReference>
<evidence type="ECO:0000313" key="2">
    <source>
        <dbReference type="Proteomes" id="UP001234178"/>
    </source>
</evidence>
<dbReference type="EMBL" id="JAOYFB010000005">
    <property type="protein sequence ID" value="KAK4016435.1"/>
    <property type="molecule type" value="Genomic_DNA"/>
</dbReference>
<keyword evidence="2" id="KW-1185">Reference proteome</keyword>
<reference evidence="1 2" key="1">
    <citation type="journal article" date="2023" name="Nucleic Acids Res.">
        <title>The hologenome of Daphnia magna reveals possible DNA methylation and microbiome-mediated evolution of the host genome.</title>
        <authorList>
            <person name="Chaturvedi A."/>
            <person name="Li X."/>
            <person name="Dhandapani V."/>
            <person name="Marshall H."/>
            <person name="Kissane S."/>
            <person name="Cuenca-Cambronero M."/>
            <person name="Asole G."/>
            <person name="Calvet F."/>
            <person name="Ruiz-Romero M."/>
            <person name="Marangio P."/>
            <person name="Guigo R."/>
            <person name="Rago D."/>
            <person name="Mirbahai L."/>
            <person name="Eastwood N."/>
            <person name="Colbourne J.K."/>
            <person name="Zhou J."/>
            <person name="Mallon E."/>
            <person name="Orsini L."/>
        </authorList>
    </citation>
    <scope>NUCLEOTIDE SEQUENCE [LARGE SCALE GENOMIC DNA]</scope>
    <source>
        <strain evidence="1">LRV0_1</strain>
    </source>
</reference>
<accession>A0ABQ9ZUX3</accession>
<name>A0ABQ9ZUX3_9CRUS</name>
<organism evidence="1 2">
    <name type="scientific">Daphnia magna</name>
    <dbReference type="NCBI Taxonomy" id="35525"/>
    <lineage>
        <taxon>Eukaryota</taxon>
        <taxon>Metazoa</taxon>
        <taxon>Ecdysozoa</taxon>
        <taxon>Arthropoda</taxon>
        <taxon>Crustacea</taxon>
        <taxon>Branchiopoda</taxon>
        <taxon>Diplostraca</taxon>
        <taxon>Cladocera</taxon>
        <taxon>Anomopoda</taxon>
        <taxon>Daphniidae</taxon>
        <taxon>Daphnia</taxon>
    </lineage>
</organism>
<protein>
    <submittedName>
        <fullName evidence="1">Uncharacterized protein</fullName>
    </submittedName>
</protein>